<protein>
    <recommendedName>
        <fullName evidence="7">5'-nucleotidase SurE</fullName>
        <ecNumber evidence="7">3.1.3.5</ecNumber>
    </recommendedName>
    <alternativeName>
        <fullName evidence="7">Nucleoside 5'-monophosphate phosphohydrolase</fullName>
    </alternativeName>
</protein>
<evidence type="ECO:0000256" key="2">
    <source>
        <dbReference type="ARBA" id="ARBA00011062"/>
    </source>
</evidence>
<feature type="domain" description="Survival protein SurE-like phosphatase/nucleotidase" evidence="9">
    <location>
        <begin position="34"/>
        <end position="211"/>
    </location>
</feature>
<dbReference type="GO" id="GO:0005737">
    <property type="term" value="C:cytoplasm"/>
    <property type="evidence" value="ECO:0007669"/>
    <property type="project" value="UniProtKB-SubCell"/>
</dbReference>
<proteinExistence type="inferred from homology"/>
<reference evidence="11" key="1">
    <citation type="submission" date="2017-08" db="EMBL/GenBank/DDBJ databases">
        <title>A dynamic microbial community with high functional redundancy inhabits the cold, oxic subseafloor aquifer.</title>
        <authorList>
            <person name="Tully B.J."/>
            <person name="Wheat C.G."/>
            <person name="Glazer B.T."/>
            <person name="Huber J.A."/>
        </authorList>
    </citation>
    <scope>NUCLEOTIDE SEQUENCE [LARGE SCALE GENOMIC DNA]</scope>
</reference>
<feature type="signal peptide" evidence="8">
    <location>
        <begin position="1"/>
        <end position="29"/>
    </location>
</feature>
<dbReference type="PANTHER" id="PTHR30457:SF12">
    <property type="entry name" value="5'_3'-NUCLEOTIDASE SURE"/>
    <property type="match status" value="1"/>
</dbReference>
<dbReference type="GO" id="GO:0008254">
    <property type="term" value="F:3'-nucleotidase activity"/>
    <property type="evidence" value="ECO:0007669"/>
    <property type="project" value="TreeGrafter"/>
</dbReference>
<dbReference type="EC" id="3.1.3.5" evidence="7"/>
<organism evidence="10 11">
    <name type="scientific">SAR86 cluster bacterium</name>
    <dbReference type="NCBI Taxonomy" id="2030880"/>
    <lineage>
        <taxon>Bacteria</taxon>
        <taxon>Pseudomonadati</taxon>
        <taxon>Pseudomonadota</taxon>
        <taxon>Gammaproteobacteria</taxon>
        <taxon>SAR86 cluster</taxon>
    </lineage>
</organism>
<dbReference type="PANTHER" id="PTHR30457">
    <property type="entry name" value="5'-NUCLEOTIDASE SURE"/>
    <property type="match status" value="1"/>
</dbReference>
<dbReference type="SUPFAM" id="SSF64167">
    <property type="entry name" value="SurE-like"/>
    <property type="match status" value="1"/>
</dbReference>
<dbReference type="GO" id="GO:0000166">
    <property type="term" value="F:nucleotide binding"/>
    <property type="evidence" value="ECO:0007669"/>
    <property type="project" value="UniProtKB-KW"/>
</dbReference>
<dbReference type="GO" id="GO:0046872">
    <property type="term" value="F:metal ion binding"/>
    <property type="evidence" value="ECO:0007669"/>
    <property type="project" value="UniProtKB-UniRule"/>
</dbReference>
<dbReference type="NCBIfam" id="TIGR00087">
    <property type="entry name" value="surE"/>
    <property type="match status" value="1"/>
</dbReference>
<comment type="caution">
    <text evidence="10">The sequence shown here is derived from an EMBL/GenBank/DDBJ whole genome shotgun (WGS) entry which is preliminary data.</text>
</comment>
<gene>
    <name evidence="7 10" type="primary">surE</name>
    <name evidence="10" type="ORF">COC19_01780</name>
</gene>
<dbReference type="GO" id="GO:0008253">
    <property type="term" value="F:5'-nucleotidase activity"/>
    <property type="evidence" value="ECO:0007669"/>
    <property type="project" value="UniProtKB-UniRule"/>
</dbReference>
<evidence type="ECO:0000313" key="10">
    <source>
        <dbReference type="EMBL" id="PCH63068.1"/>
    </source>
</evidence>
<evidence type="ECO:0000256" key="3">
    <source>
        <dbReference type="ARBA" id="ARBA00022490"/>
    </source>
</evidence>
<dbReference type="AlphaFoldDB" id="A0A2A4MT88"/>
<feature type="chain" id="PRO_5012539912" description="5'-nucleotidase SurE" evidence="8">
    <location>
        <begin position="30"/>
        <end position="283"/>
    </location>
</feature>
<keyword evidence="8" id="KW-0732">Signal</keyword>
<feature type="binding site" evidence="7">
    <location>
        <position position="40"/>
    </location>
    <ligand>
        <name>a divalent metal cation</name>
        <dbReference type="ChEBI" id="CHEBI:60240"/>
    </ligand>
</feature>
<feature type="binding site" evidence="7">
    <location>
        <position position="39"/>
    </location>
    <ligand>
        <name>a divalent metal cation</name>
        <dbReference type="ChEBI" id="CHEBI:60240"/>
    </ligand>
</feature>
<keyword evidence="3 7" id="KW-0963">Cytoplasm</keyword>
<evidence type="ECO:0000256" key="5">
    <source>
        <dbReference type="ARBA" id="ARBA00022741"/>
    </source>
</evidence>
<evidence type="ECO:0000256" key="8">
    <source>
        <dbReference type="SAM" id="SignalP"/>
    </source>
</evidence>
<name>A0A2A4MT88_9GAMM</name>
<comment type="similarity">
    <text evidence="2 7">Belongs to the SurE nucleotidase family.</text>
</comment>
<comment type="cofactor">
    <cofactor evidence="7">
        <name>a divalent metal cation</name>
        <dbReference type="ChEBI" id="CHEBI:60240"/>
    </cofactor>
    <text evidence="7">Binds 1 divalent metal cation per subunit.</text>
</comment>
<keyword evidence="5 7" id="KW-0547">Nucleotide-binding</keyword>
<dbReference type="HAMAP" id="MF_00060">
    <property type="entry name" value="SurE"/>
    <property type="match status" value="1"/>
</dbReference>
<dbReference type="EMBL" id="NVQR01000027">
    <property type="protein sequence ID" value="PCH63068.1"/>
    <property type="molecule type" value="Genomic_DNA"/>
</dbReference>
<accession>A0A2A4MT88</accession>
<evidence type="ECO:0000256" key="4">
    <source>
        <dbReference type="ARBA" id="ARBA00022723"/>
    </source>
</evidence>
<feature type="binding site" evidence="7">
    <location>
        <position position="128"/>
    </location>
    <ligand>
        <name>a divalent metal cation</name>
        <dbReference type="ChEBI" id="CHEBI:60240"/>
    </ligand>
</feature>
<evidence type="ECO:0000259" key="9">
    <source>
        <dbReference type="Pfam" id="PF01975"/>
    </source>
</evidence>
<dbReference type="InterPro" id="IPR002828">
    <property type="entry name" value="SurE-like_Pase/nucleotidase"/>
</dbReference>
<comment type="subcellular location">
    <subcellularLocation>
        <location evidence="7">Cytoplasm</location>
    </subcellularLocation>
</comment>
<evidence type="ECO:0000256" key="7">
    <source>
        <dbReference type="HAMAP-Rule" id="MF_00060"/>
    </source>
</evidence>
<dbReference type="InterPro" id="IPR030048">
    <property type="entry name" value="SurE"/>
</dbReference>
<comment type="catalytic activity">
    <reaction evidence="1 7">
        <text>a ribonucleoside 5'-phosphate + H2O = a ribonucleoside + phosphate</text>
        <dbReference type="Rhea" id="RHEA:12484"/>
        <dbReference type="ChEBI" id="CHEBI:15377"/>
        <dbReference type="ChEBI" id="CHEBI:18254"/>
        <dbReference type="ChEBI" id="CHEBI:43474"/>
        <dbReference type="ChEBI" id="CHEBI:58043"/>
        <dbReference type="EC" id="3.1.3.5"/>
    </reaction>
</comment>
<evidence type="ECO:0000256" key="1">
    <source>
        <dbReference type="ARBA" id="ARBA00000815"/>
    </source>
</evidence>
<evidence type="ECO:0000256" key="6">
    <source>
        <dbReference type="ARBA" id="ARBA00022801"/>
    </source>
</evidence>
<keyword evidence="4 7" id="KW-0479">Metal-binding</keyword>
<dbReference type="InterPro" id="IPR036523">
    <property type="entry name" value="SurE-like_sf"/>
</dbReference>
<dbReference type="Proteomes" id="UP000218172">
    <property type="component" value="Unassembled WGS sequence"/>
</dbReference>
<comment type="function">
    <text evidence="7">Nucleotidase that shows phosphatase activity on nucleoside 5'-monophosphates.</text>
</comment>
<evidence type="ECO:0000313" key="11">
    <source>
        <dbReference type="Proteomes" id="UP000218172"/>
    </source>
</evidence>
<dbReference type="Pfam" id="PF01975">
    <property type="entry name" value="SurE"/>
    <property type="match status" value="1"/>
</dbReference>
<dbReference type="GO" id="GO:0004309">
    <property type="term" value="F:exopolyphosphatase activity"/>
    <property type="evidence" value="ECO:0007669"/>
    <property type="project" value="TreeGrafter"/>
</dbReference>
<feature type="binding site" evidence="7">
    <location>
        <position position="72"/>
    </location>
    <ligand>
        <name>a divalent metal cation</name>
        <dbReference type="ChEBI" id="CHEBI:60240"/>
    </ligand>
</feature>
<sequence>MLSFYSRVRATFKSLLIIATVALASVANAQNYRILISNDDGIESPLLAVLKQEIASLDNVEVVLVAPHINQSGSSHSSSGGEMDIERVFRDGEFFGYAVYGKPADAVRFGIVHLGAQQPFDLVISGINRGANVGMVSHLSGTVGAAMEGIYHGIPAIAVSQDTSGVDTLKSAKFVSQLVQRYQREGAPQGIVISINIPSGEIKGVQVRPMIDSYLQTDGYTLNRESGNTATYERQRIVVESSHIAGDTFAYQQGYIAITPLKFDWTDHAFIQEVQSWDLQLQP</sequence>
<dbReference type="Gene3D" id="3.40.1210.10">
    <property type="entry name" value="Survival protein SurE-like phosphatase/nucleotidase"/>
    <property type="match status" value="1"/>
</dbReference>
<keyword evidence="6 7" id="KW-0378">Hydrolase</keyword>